<dbReference type="EMBL" id="MU003497">
    <property type="protein sequence ID" value="KAF2474519.1"/>
    <property type="molecule type" value="Genomic_DNA"/>
</dbReference>
<comment type="caution">
    <text evidence="1">The sequence shown here is derived from an EMBL/GenBank/DDBJ whole genome shotgun (WGS) entry which is preliminary data.</text>
</comment>
<reference evidence="1" key="1">
    <citation type="journal article" date="2020" name="Stud. Mycol.">
        <title>101 Dothideomycetes genomes: a test case for predicting lifestyles and emergence of pathogens.</title>
        <authorList>
            <person name="Haridas S."/>
            <person name="Albert R."/>
            <person name="Binder M."/>
            <person name="Bloem J."/>
            <person name="Labutti K."/>
            <person name="Salamov A."/>
            <person name="Andreopoulos B."/>
            <person name="Baker S."/>
            <person name="Barry K."/>
            <person name="Bills G."/>
            <person name="Bluhm B."/>
            <person name="Cannon C."/>
            <person name="Castanera R."/>
            <person name="Culley D."/>
            <person name="Daum C."/>
            <person name="Ezra D."/>
            <person name="Gonzalez J."/>
            <person name="Henrissat B."/>
            <person name="Kuo A."/>
            <person name="Liang C."/>
            <person name="Lipzen A."/>
            <person name="Lutzoni F."/>
            <person name="Magnuson J."/>
            <person name="Mondo S."/>
            <person name="Nolan M."/>
            <person name="Ohm R."/>
            <person name="Pangilinan J."/>
            <person name="Park H.-J."/>
            <person name="Ramirez L."/>
            <person name="Alfaro M."/>
            <person name="Sun H."/>
            <person name="Tritt A."/>
            <person name="Yoshinaga Y."/>
            <person name="Zwiers L.-H."/>
            <person name="Turgeon B."/>
            <person name="Goodwin S."/>
            <person name="Spatafora J."/>
            <person name="Crous P."/>
            <person name="Grigoriev I."/>
        </authorList>
    </citation>
    <scope>NUCLEOTIDE SEQUENCE</scope>
    <source>
        <strain evidence="1">ATCC 200398</strain>
    </source>
</reference>
<evidence type="ECO:0000313" key="2">
    <source>
        <dbReference type="Proteomes" id="UP000799755"/>
    </source>
</evidence>
<sequence length="124" mass="14110">MAASIRPLLSNPRRISMAMTSRRTYSTPPHSSSQHPQPQASHSPTEPRQPSRAGTFYKSFGSPILKTFLGALFTYQVIYWSWLKLESLETKKNLEDEIRGLETELVVSIREKKGGGEHEHKDKK</sequence>
<accession>A0ACB6R5K0</accession>
<evidence type="ECO:0000313" key="1">
    <source>
        <dbReference type="EMBL" id="KAF2474519.1"/>
    </source>
</evidence>
<name>A0ACB6R5K0_9PLEO</name>
<dbReference type="Proteomes" id="UP000799755">
    <property type="component" value="Unassembled WGS sequence"/>
</dbReference>
<organism evidence="1 2">
    <name type="scientific">Lindgomyces ingoldianus</name>
    <dbReference type="NCBI Taxonomy" id="673940"/>
    <lineage>
        <taxon>Eukaryota</taxon>
        <taxon>Fungi</taxon>
        <taxon>Dikarya</taxon>
        <taxon>Ascomycota</taxon>
        <taxon>Pezizomycotina</taxon>
        <taxon>Dothideomycetes</taxon>
        <taxon>Pleosporomycetidae</taxon>
        <taxon>Pleosporales</taxon>
        <taxon>Lindgomycetaceae</taxon>
        <taxon>Lindgomyces</taxon>
    </lineage>
</organism>
<keyword evidence="2" id="KW-1185">Reference proteome</keyword>
<proteinExistence type="predicted"/>
<protein>
    <submittedName>
        <fullName evidence="1">Uncharacterized protein</fullName>
    </submittedName>
</protein>
<gene>
    <name evidence="1" type="ORF">BDR25DRAFT_310997</name>
</gene>